<dbReference type="AlphaFoldDB" id="A0A3S0ZV87"/>
<dbReference type="OrthoDB" id="5965452at2759"/>
<reference evidence="2 3" key="1">
    <citation type="submission" date="2019-01" db="EMBL/GenBank/DDBJ databases">
        <title>A draft genome assembly of the solar-powered sea slug Elysia chlorotica.</title>
        <authorList>
            <person name="Cai H."/>
            <person name="Li Q."/>
            <person name="Fang X."/>
            <person name="Li J."/>
            <person name="Curtis N.E."/>
            <person name="Altenburger A."/>
            <person name="Shibata T."/>
            <person name="Feng M."/>
            <person name="Maeda T."/>
            <person name="Schwartz J.A."/>
            <person name="Shigenobu S."/>
            <person name="Lundholm N."/>
            <person name="Nishiyama T."/>
            <person name="Yang H."/>
            <person name="Hasebe M."/>
            <person name="Li S."/>
            <person name="Pierce S.K."/>
            <person name="Wang J."/>
        </authorList>
    </citation>
    <scope>NUCLEOTIDE SEQUENCE [LARGE SCALE GENOMIC DNA]</scope>
    <source>
        <strain evidence="2">EC2010</strain>
        <tissue evidence="2">Whole organism of an adult</tissue>
    </source>
</reference>
<evidence type="ECO:0000313" key="3">
    <source>
        <dbReference type="Proteomes" id="UP000271974"/>
    </source>
</evidence>
<dbReference type="Proteomes" id="UP000271974">
    <property type="component" value="Unassembled WGS sequence"/>
</dbReference>
<organism evidence="2 3">
    <name type="scientific">Elysia chlorotica</name>
    <name type="common">Eastern emerald elysia</name>
    <name type="synonym">Sea slug</name>
    <dbReference type="NCBI Taxonomy" id="188477"/>
    <lineage>
        <taxon>Eukaryota</taxon>
        <taxon>Metazoa</taxon>
        <taxon>Spiralia</taxon>
        <taxon>Lophotrochozoa</taxon>
        <taxon>Mollusca</taxon>
        <taxon>Gastropoda</taxon>
        <taxon>Heterobranchia</taxon>
        <taxon>Euthyneura</taxon>
        <taxon>Panpulmonata</taxon>
        <taxon>Sacoglossa</taxon>
        <taxon>Placobranchoidea</taxon>
        <taxon>Plakobranchidae</taxon>
        <taxon>Elysia</taxon>
    </lineage>
</organism>
<feature type="region of interest" description="Disordered" evidence="1">
    <location>
        <begin position="1"/>
        <end position="37"/>
    </location>
</feature>
<dbReference type="EMBL" id="RQTK01000688">
    <property type="protein sequence ID" value="RUS76078.1"/>
    <property type="molecule type" value="Genomic_DNA"/>
</dbReference>
<keyword evidence="3" id="KW-1185">Reference proteome</keyword>
<proteinExistence type="predicted"/>
<gene>
    <name evidence="2" type="ORF">EGW08_016152</name>
</gene>
<sequence length="440" mass="47852">MACDTACVGTSPHVWSSSGDTAPSPRILGASQSRSKLPANSVPFVGDEAKSLQLGSQNVNNICADNWNEHHLESMRTIDGSRCHLGTSENISVLQRGLREDVSNIRRQFGYFDTNDRKSRAEESENTAFPQSGFPESVAQSKELDDHYTIPKILLEPPPSPSTETIRGTTVDDLPTVPRQTGYLSTHYLYSDYCLGQHDLMTSNDSGSCVPSTECCVELPCRYQQRLQQDLENSNVVLDETNGSDVSRDDKDQREADLGTALKWIRQEICNVSAWERSIGISVWRDQNLSDLEMKEQDKSLLKQFIELRASILQLRCLCDPDLQGSCSDVSSVGSGSTYSLNEPATAAGGGGMTYSSSISNNINRIHINSSSNCSVLKSPHQLRRMLLKGGSDFGTVSGRGAGASLGSRGTGGPGGGVVSLSLPNSPRVARLRWRSDQII</sequence>
<evidence type="ECO:0000313" key="2">
    <source>
        <dbReference type="EMBL" id="RUS76078.1"/>
    </source>
</evidence>
<feature type="region of interest" description="Disordered" evidence="1">
    <location>
        <begin position="154"/>
        <end position="174"/>
    </location>
</feature>
<comment type="caution">
    <text evidence="2">The sequence shown here is derived from an EMBL/GenBank/DDBJ whole genome shotgun (WGS) entry which is preliminary data.</text>
</comment>
<feature type="compositionally biased region" description="Gly residues" evidence="1">
    <location>
        <begin position="399"/>
        <end position="418"/>
    </location>
</feature>
<name>A0A3S0ZV87_ELYCH</name>
<feature type="region of interest" description="Disordered" evidence="1">
    <location>
        <begin position="399"/>
        <end position="422"/>
    </location>
</feature>
<protein>
    <submittedName>
        <fullName evidence="2">Uncharacterized protein</fullName>
    </submittedName>
</protein>
<accession>A0A3S0ZV87</accession>
<evidence type="ECO:0000256" key="1">
    <source>
        <dbReference type="SAM" id="MobiDB-lite"/>
    </source>
</evidence>